<dbReference type="Gene3D" id="6.10.140.2160">
    <property type="match status" value="1"/>
</dbReference>
<sequence length="170" mass="18225">MAAKQPAAKRPTKRNAPKGEKTDSAKRIENFSLAYHAEPNATKAAIAANYSEKTAASSGSRLLRSDKVQARLKELADEAASAAIATARERQEFLTAVLRGQSRATFVTREGLTEGAPDFPSRLKAAELLGKMQGDFNKDDDGSVKPTVIINMPQRAMTPEEIEAARAPAG</sequence>
<dbReference type="Proteomes" id="UP000010467">
    <property type="component" value="Chromosome"/>
</dbReference>
<gene>
    <name evidence="2" type="ordered locus">Deipe_2066</name>
</gene>
<dbReference type="EMBL" id="CP003382">
    <property type="protein sequence ID" value="AFZ67562.1"/>
    <property type="molecule type" value="Genomic_DNA"/>
</dbReference>
<feature type="region of interest" description="Disordered" evidence="1">
    <location>
        <begin position="1"/>
        <end position="25"/>
    </location>
</feature>
<accession>L0A306</accession>
<dbReference type="OrthoDB" id="72414at2"/>
<evidence type="ECO:0000313" key="2">
    <source>
        <dbReference type="EMBL" id="AFZ67562.1"/>
    </source>
</evidence>
<dbReference type="KEGG" id="dpd:Deipe_2066"/>
<protein>
    <submittedName>
        <fullName evidence="2">Phage terminase, small subunit</fullName>
    </submittedName>
</protein>
<dbReference type="Gene3D" id="1.10.10.1400">
    <property type="entry name" value="Terminase, small subunit, N-terminal DNA-binding domain, HTH motif"/>
    <property type="match status" value="1"/>
</dbReference>
<dbReference type="InterPro" id="IPR038713">
    <property type="entry name" value="Terminase_Gp1_N_sf"/>
</dbReference>
<dbReference type="HOGENOM" id="CLU_1568159_0_0_0"/>
<organism evidence="2 3">
    <name type="scientific">Deinococcus peraridilitoris (strain DSM 19664 / LMG 22246 / CIP 109416 / KR-200)</name>
    <dbReference type="NCBI Taxonomy" id="937777"/>
    <lineage>
        <taxon>Bacteria</taxon>
        <taxon>Thermotogati</taxon>
        <taxon>Deinococcota</taxon>
        <taxon>Deinococci</taxon>
        <taxon>Deinococcales</taxon>
        <taxon>Deinococcaceae</taxon>
        <taxon>Deinococcus</taxon>
    </lineage>
</organism>
<dbReference type="AlphaFoldDB" id="L0A306"/>
<dbReference type="STRING" id="937777.Deipe_2066"/>
<dbReference type="PATRIC" id="fig|937777.3.peg.2076"/>
<evidence type="ECO:0000313" key="3">
    <source>
        <dbReference type="Proteomes" id="UP000010467"/>
    </source>
</evidence>
<proteinExistence type="predicted"/>
<dbReference type="GO" id="GO:0051276">
    <property type="term" value="P:chromosome organization"/>
    <property type="evidence" value="ECO:0007669"/>
    <property type="project" value="InterPro"/>
</dbReference>
<dbReference type="RefSeq" id="WP_015235867.1">
    <property type="nucleotide sequence ID" value="NC_019793.1"/>
</dbReference>
<feature type="region of interest" description="Disordered" evidence="1">
    <location>
        <begin position="134"/>
        <end position="170"/>
    </location>
</feature>
<dbReference type="InterPro" id="IPR005335">
    <property type="entry name" value="Terminase_ssu"/>
</dbReference>
<name>L0A306_DEIPD</name>
<keyword evidence="3" id="KW-1185">Reference proteome</keyword>
<reference evidence="2" key="1">
    <citation type="submission" date="2012-03" db="EMBL/GenBank/DDBJ databases">
        <title>Complete sequence of chromosome of Deinococcus peraridilitoris DSM 19664.</title>
        <authorList>
            <consortium name="US DOE Joint Genome Institute (JGI-PGF)"/>
            <person name="Lucas S."/>
            <person name="Copeland A."/>
            <person name="Lapidus A."/>
            <person name="Glavina del Rio T."/>
            <person name="Dalin E."/>
            <person name="Tice H."/>
            <person name="Bruce D."/>
            <person name="Goodwin L."/>
            <person name="Pitluck S."/>
            <person name="Peters L."/>
            <person name="Mikhailova N."/>
            <person name="Lu M."/>
            <person name="Kyrpides N."/>
            <person name="Mavromatis K."/>
            <person name="Ivanova N."/>
            <person name="Brettin T."/>
            <person name="Detter J.C."/>
            <person name="Han C."/>
            <person name="Larimer F."/>
            <person name="Land M."/>
            <person name="Hauser L."/>
            <person name="Markowitz V."/>
            <person name="Cheng J.-F."/>
            <person name="Hugenholtz P."/>
            <person name="Woyke T."/>
            <person name="Wu D."/>
            <person name="Pukall R."/>
            <person name="Steenblock K."/>
            <person name="Brambilla E."/>
            <person name="Klenk H.-P."/>
            <person name="Eisen J.A."/>
        </authorList>
    </citation>
    <scope>NUCLEOTIDE SEQUENCE</scope>
    <source>
        <strain evidence="2">DSM 19664</strain>
    </source>
</reference>
<dbReference type="Pfam" id="PF03592">
    <property type="entry name" value="Terminase_2"/>
    <property type="match status" value="1"/>
</dbReference>
<evidence type="ECO:0000256" key="1">
    <source>
        <dbReference type="SAM" id="MobiDB-lite"/>
    </source>
</evidence>
<dbReference type="eggNOG" id="COG3728">
    <property type="taxonomic scope" value="Bacteria"/>
</dbReference>